<dbReference type="GeneID" id="63797122"/>
<reference evidence="4 5" key="1">
    <citation type="journal article" date="2017" name="Biotechnol. Biofuels">
        <title>Differential beta-glucosidase expression as a function of carbon source availability in Talaromyces amestolkiae: a genomic and proteomic approach.</title>
        <authorList>
            <person name="de Eugenio L.I."/>
            <person name="Mendez-Liter J.A."/>
            <person name="Nieto-Dominguez M."/>
            <person name="Alonso L."/>
            <person name="Gil-Munoz J."/>
            <person name="Barriuso J."/>
            <person name="Prieto A."/>
            <person name="Martinez M.J."/>
        </authorList>
    </citation>
    <scope>NUCLEOTIDE SEQUENCE [LARGE SCALE GENOMIC DNA]</scope>
    <source>
        <strain evidence="4 5">CIB</strain>
    </source>
</reference>
<dbReference type="Proteomes" id="UP000249363">
    <property type="component" value="Unassembled WGS sequence"/>
</dbReference>
<dbReference type="InterPro" id="IPR011047">
    <property type="entry name" value="Quinoprotein_ADH-like_sf"/>
</dbReference>
<gene>
    <name evidence="4" type="ORF">BHQ10_007907</name>
</gene>
<dbReference type="PANTHER" id="PTHR19879:SF9">
    <property type="entry name" value="TRANSCRIPTION INITIATION FACTOR TFIID SUBUNIT 5"/>
    <property type="match status" value="1"/>
</dbReference>
<accession>A0A364L7V4</accession>
<dbReference type="InterPro" id="IPR056884">
    <property type="entry name" value="NPHP3-like_N"/>
</dbReference>
<dbReference type="SUPFAM" id="SSF50960">
    <property type="entry name" value="TolB, C-terminal domain"/>
    <property type="match status" value="1"/>
</dbReference>
<dbReference type="InterPro" id="IPR027417">
    <property type="entry name" value="P-loop_NTPase"/>
</dbReference>
<organism evidence="4 5">
    <name type="scientific">Talaromyces amestolkiae</name>
    <dbReference type="NCBI Taxonomy" id="1196081"/>
    <lineage>
        <taxon>Eukaryota</taxon>
        <taxon>Fungi</taxon>
        <taxon>Dikarya</taxon>
        <taxon>Ascomycota</taxon>
        <taxon>Pezizomycotina</taxon>
        <taxon>Eurotiomycetes</taxon>
        <taxon>Eurotiomycetidae</taxon>
        <taxon>Eurotiales</taxon>
        <taxon>Trichocomaceae</taxon>
        <taxon>Talaromyces</taxon>
        <taxon>Talaromyces sect. Talaromyces</taxon>
    </lineage>
</organism>
<protein>
    <recommendedName>
        <fullName evidence="3">Nephrocystin 3-like N-terminal domain-containing protein</fullName>
    </recommendedName>
</protein>
<dbReference type="Pfam" id="PF24883">
    <property type="entry name" value="NPHP3_N"/>
    <property type="match status" value="1"/>
</dbReference>
<evidence type="ECO:0000259" key="3">
    <source>
        <dbReference type="Pfam" id="PF24883"/>
    </source>
</evidence>
<name>A0A364L7V4_TALAM</name>
<dbReference type="InterPro" id="IPR001680">
    <property type="entry name" value="WD40_rpt"/>
</dbReference>
<dbReference type="SUPFAM" id="SSF50998">
    <property type="entry name" value="Quinoprotein alcohol dehydrogenase-like"/>
    <property type="match status" value="1"/>
</dbReference>
<feature type="domain" description="Nephrocystin 3-like N-terminal" evidence="3">
    <location>
        <begin position="75"/>
        <end position="235"/>
    </location>
</feature>
<keyword evidence="5" id="KW-1185">Reference proteome</keyword>
<dbReference type="EMBL" id="MIKG01000017">
    <property type="protein sequence ID" value="RAO71895.1"/>
    <property type="molecule type" value="Genomic_DNA"/>
</dbReference>
<keyword evidence="2" id="KW-0853">WD repeat</keyword>
<keyword evidence="1" id="KW-0677">Repeat</keyword>
<dbReference type="Gene3D" id="2.130.10.10">
    <property type="entry name" value="YVTN repeat-like/Quinoprotein amine dehydrogenase"/>
    <property type="match status" value="2"/>
</dbReference>
<dbReference type="Gene3D" id="3.40.50.300">
    <property type="entry name" value="P-loop containing nucleotide triphosphate hydrolases"/>
    <property type="match status" value="1"/>
</dbReference>
<evidence type="ECO:0000313" key="5">
    <source>
        <dbReference type="Proteomes" id="UP000249363"/>
    </source>
</evidence>
<dbReference type="PROSITE" id="PS50294">
    <property type="entry name" value="WD_REPEATS_REGION"/>
    <property type="match status" value="1"/>
</dbReference>
<comment type="caution">
    <text evidence="4">The sequence shown here is derived from an EMBL/GenBank/DDBJ whole genome shotgun (WGS) entry which is preliminary data.</text>
</comment>
<dbReference type="SUPFAM" id="SSF52540">
    <property type="entry name" value="P-loop containing nucleoside triphosphate hydrolases"/>
    <property type="match status" value="1"/>
</dbReference>
<dbReference type="InterPro" id="IPR036322">
    <property type="entry name" value="WD40_repeat_dom_sf"/>
</dbReference>
<evidence type="ECO:0000313" key="4">
    <source>
        <dbReference type="EMBL" id="RAO71895.1"/>
    </source>
</evidence>
<evidence type="ECO:0000256" key="2">
    <source>
        <dbReference type="PROSITE-ProRule" id="PRU00221"/>
    </source>
</evidence>
<dbReference type="RefSeq" id="XP_040736410.1">
    <property type="nucleotide sequence ID" value="XM_040880654.1"/>
</dbReference>
<dbReference type="SUPFAM" id="SSF50978">
    <property type="entry name" value="WD40 repeat-like"/>
    <property type="match status" value="1"/>
</dbReference>
<dbReference type="PANTHER" id="PTHR19879">
    <property type="entry name" value="TRANSCRIPTION INITIATION FACTOR TFIID"/>
    <property type="match status" value="1"/>
</dbReference>
<dbReference type="InterPro" id="IPR015943">
    <property type="entry name" value="WD40/YVTN_repeat-like_dom_sf"/>
</dbReference>
<dbReference type="STRING" id="1196081.A0A364L7V4"/>
<dbReference type="OrthoDB" id="674604at2759"/>
<feature type="repeat" description="WD" evidence="2">
    <location>
        <begin position="986"/>
        <end position="1027"/>
    </location>
</feature>
<dbReference type="SMART" id="SM00320">
    <property type="entry name" value="WD40"/>
    <property type="match status" value="8"/>
</dbReference>
<evidence type="ECO:0000256" key="1">
    <source>
        <dbReference type="ARBA" id="ARBA00022737"/>
    </source>
</evidence>
<sequence length="1305" mass="147659">MPNSEPNIVQHFGNAEVANDGFLFQGVVTGDIHIDKGPHEALTLPQGVSEAAFNAANKQHLPLCLRDTRTEVLNQIRKWADGDGQERVYWLKGMAGTGKSTISLTIAREYYENSRLAASFFFSRGGGDLALAKRFPATIACQLAEISNELRRYIGKAMQANPRIESLSIYDQWKKLVLQPLSLEDNINASRPPLLIVIDALDECESEDDISQLIQCLNEITRLKHFQFRVFITSRPEQPINLGFGRIESLFRRDFILHDIEKSLVEHDLRLYYQDKLTQIGKRFCIDQNLLSDENINYLVHRSQGLFIHAATACRFIQDGEELAGERFALLISKDVPSANSEEELDRMYTTVLTHSFKMTGKLDSEEMARRKFLFHRVLGSIVVVYDAISISQLAEILQEPRAEISKTLHQLHSIIDVPEQEDGVIRLLHPSFRDYIVNSKRCSHELYAIDMQKANRELLRCCLRILLTQLRRNPCDIRQPGMKARHISKIDIDKNIRFSLQYASQFWIGHLQRSHTESGDDASIEKFFQTKYLFWLETLALIGCFSYGVAMMVDLERLLEGDLNGHPSSVSELKKCFRMEAEAKRRIGPIVHDAKRFVLSHGSMIEEAPLQVYSSAIIFSPENTACDAEKLESIHTDFEPSDHCGGLGSFSLRKAIIHKRYAFSIYAFPEYLDSQVEDLAFSPDGRQLVAIFHSMNDEQWNLHFWNAITGCEEQLLKVRESESSCIAFSADSRFFAIGTFRGIISILDSTTRTQHLEFQFDAEHVLQITFSPNGHYLASNSATPRPIGSTSSTIIKVWEIATGKESCVLQNDQNGPLAFSANSKLLAYKTSTHIPSFPNGELRATGYSDAGRPCIWKPDTGSRVLKFQSGYVGPMASFPDGRLVIVSNKGRSVNIWDAGDAAASTESISLDLARSRLRDLKNSAFDAVSRVLDPRVASRLSNFFAYPPPTGILALAQGAKILAAEYGDKSVRLFDLRTGKKVSIINGYLDSAHYLSFSTDGKLLIYLADDKFIRLWDIEKGADRHILKTKPRTVRALQLSPDGKVFAIRFDKKLIEIWDVTTWKQRCTLKIQEAGRQETFIRAFSPDGSLLLTWSRFYIKFWNTSNGTCQMSWDGLRGEYMLPAATFSPNGRKVAFALQDSQTIQLFNVMTQELQKISVELDQAIGYWTMISFSPEGKFFAYSTESKIHLCDAETGMKLYSILLRTEISGLAFSPCDRGILFVTDRGRYCFNPLPSPQKPRSTDVFASESWIQFNGEDVLCIHPDYRDWVAFVVNRTVVFNGGRFEGDLEGEMLLELARDNPWM</sequence>
<dbReference type="PROSITE" id="PS50082">
    <property type="entry name" value="WD_REPEATS_2"/>
    <property type="match status" value="1"/>
</dbReference>
<proteinExistence type="predicted"/>